<dbReference type="InterPro" id="IPR002364">
    <property type="entry name" value="Quin_OxRdtase/zeta-crystal_CS"/>
</dbReference>
<dbReference type="InterPro" id="IPR013154">
    <property type="entry name" value="ADH-like_N"/>
</dbReference>
<comment type="subcellular location">
    <subcellularLocation>
        <location evidence="1">Cytoplasm</location>
    </subcellularLocation>
</comment>
<keyword evidence="5" id="KW-0694">RNA-binding</keyword>
<dbReference type="GO" id="GO:0016491">
    <property type="term" value="F:oxidoreductase activity"/>
    <property type="evidence" value="ECO:0007669"/>
    <property type="project" value="InterPro"/>
</dbReference>
<accession>A0A135WF18</accession>
<dbReference type="Gene3D" id="3.40.50.720">
    <property type="entry name" value="NAD(P)-binding Rossmann-like Domain"/>
    <property type="match status" value="1"/>
</dbReference>
<dbReference type="InterPro" id="IPR036291">
    <property type="entry name" value="NAD(P)-bd_dom_sf"/>
</dbReference>
<dbReference type="GO" id="GO:0005737">
    <property type="term" value="C:cytoplasm"/>
    <property type="evidence" value="ECO:0007669"/>
    <property type="project" value="UniProtKB-SubCell"/>
</dbReference>
<keyword evidence="4" id="KW-0521">NADP</keyword>
<dbReference type="Gene3D" id="3.90.180.10">
    <property type="entry name" value="Medium-chain alcohol dehydrogenases, catalytic domain"/>
    <property type="match status" value="1"/>
</dbReference>
<reference evidence="8" key="1">
    <citation type="submission" date="2015-12" db="EMBL/GenBank/DDBJ databases">
        <title>Genome sequence of a biocontrol rhizobacterium Chryseobacterium kwangjuense strain KJ1R5 isolated from pepper (Capsicum annuum L.).</title>
        <authorList>
            <person name="Jeong J.-J."/>
            <person name="Park H."/>
            <person name="Mannaa M."/>
            <person name="Sang M.K."/>
            <person name="Choi I.-G."/>
            <person name="Kim K.D."/>
        </authorList>
    </citation>
    <scope>NUCLEOTIDE SEQUENCE [LARGE SCALE GENOMIC DNA]</scope>
    <source>
        <strain evidence="8">KJ1R5</strain>
    </source>
</reference>
<dbReference type="Pfam" id="PF08240">
    <property type="entry name" value="ADH_N"/>
    <property type="match status" value="1"/>
</dbReference>
<dbReference type="SUPFAM" id="SSF51735">
    <property type="entry name" value="NAD(P)-binding Rossmann-fold domains"/>
    <property type="match status" value="1"/>
</dbReference>
<sequence>MKTIEIKNYGGPEVLQLTEAVTPSITDPSQVLVKVRATSVNPLDYQVRRGDYPAVFDLPVITGHDIAGEVIATGEAVKKWQPGDKVYYSPRFGSSGSYAEYHLTDESSLSRMPENLSYEEAAAIPLIGGTVWEMLVVRAKLKKGDTILIPGGAGGVGTLAIQVAKSLGAFVYTTGQSVLHDQLRDLGADVVIDHHNKNYMEEILAHTKGKGVDVIIDTIGGSMLSDGPLVLANYGRIVTLVDIAQPQNLIHAWERNATYHFVFTRQSRDELHHITELIEAGHIKPVIDSVYPIEAIRDAHHRMEDSKRERPLFGKIVLSL</sequence>
<dbReference type="GO" id="GO:0008270">
    <property type="term" value="F:zinc ion binding"/>
    <property type="evidence" value="ECO:0007669"/>
    <property type="project" value="InterPro"/>
</dbReference>
<comment type="caution">
    <text evidence="7">The sequence shown here is derived from an EMBL/GenBank/DDBJ whole genome shotgun (WGS) entry which is preliminary data.</text>
</comment>
<feature type="domain" description="Enoyl reductase (ER)" evidence="6">
    <location>
        <begin position="10"/>
        <end position="318"/>
    </location>
</feature>
<dbReference type="SMART" id="SM00829">
    <property type="entry name" value="PKS_ER"/>
    <property type="match status" value="1"/>
</dbReference>
<dbReference type="AlphaFoldDB" id="A0A135WF18"/>
<evidence type="ECO:0000259" key="6">
    <source>
        <dbReference type="SMART" id="SM00829"/>
    </source>
</evidence>
<protein>
    <submittedName>
        <fullName evidence="7">NADPH:quinone oxidoreductase</fullName>
    </submittedName>
</protein>
<dbReference type="EMBL" id="LPUR01000011">
    <property type="protein sequence ID" value="KXH83504.1"/>
    <property type="molecule type" value="Genomic_DNA"/>
</dbReference>
<dbReference type="GO" id="GO:0003723">
    <property type="term" value="F:RNA binding"/>
    <property type="evidence" value="ECO:0007669"/>
    <property type="project" value="UniProtKB-KW"/>
</dbReference>
<evidence type="ECO:0000313" key="7">
    <source>
        <dbReference type="EMBL" id="KXH83504.1"/>
    </source>
</evidence>
<gene>
    <name evidence="7" type="ORF">AU378_14010</name>
</gene>
<dbReference type="OrthoDB" id="9787435at2"/>
<comment type="subunit">
    <text evidence="2">Homotetramer.</text>
</comment>
<proteinExistence type="predicted"/>
<name>A0A135WF18_9FLAO</name>
<dbReference type="Pfam" id="PF13602">
    <property type="entry name" value="ADH_zinc_N_2"/>
    <property type="match status" value="1"/>
</dbReference>
<evidence type="ECO:0000256" key="3">
    <source>
        <dbReference type="ARBA" id="ARBA00022490"/>
    </source>
</evidence>
<organism evidence="7 8">
    <name type="scientific">Chryseobacterium kwangjuense</name>
    <dbReference type="NCBI Taxonomy" id="267125"/>
    <lineage>
        <taxon>Bacteria</taxon>
        <taxon>Pseudomonadati</taxon>
        <taxon>Bacteroidota</taxon>
        <taxon>Flavobacteriia</taxon>
        <taxon>Flavobacteriales</taxon>
        <taxon>Weeksellaceae</taxon>
        <taxon>Chryseobacterium group</taxon>
        <taxon>Chryseobacterium</taxon>
    </lineage>
</organism>
<dbReference type="InterPro" id="IPR011032">
    <property type="entry name" value="GroES-like_sf"/>
</dbReference>
<evidence type="ECO:0000313" key="8">
    <source>
        <dbReference type="Proteomes" id="UP000070513"/>
    </source>
</evidence>
<dbReference type="Proteomes" id="UP000070513">
    <property type="component" value="Unassembled WGS sequence"/>
</dbReference>
<evidence type="ECO:0000256" key="2">
    <source>
        <dbReference type="ARBA" id="ARBA00011881"/>
    </source>
</evidence>
<dbReference type="InterPro" id="IPR020843">
    <property type="entry name" value="ER"/>
</dbReference>
<dbReference type="InterPro" id="IPR051603">
    <property type="entry name" value="Zinc-ADH_QOR/CCCR"/>
</dbReference>
<dbReference type="PANTHER" id="PTHR44154:SF1">
    <property type="entry name" value="QUINONE OXIDOREDUCTASE"/>
    <property type="match status" value="1"/>
</dbReference>
<dbReference type="RefSeq" id="WP_062651959.1">
    <property type="nucleotide sequence ID" value="NZ_LPUR01000011.1"/>
</dbReference>
<dbReference type="PROSITE" id="PS01162">
    <property type="entry name" value="QOR_ZETA_CRYSTAL"/>
    <property type="match status" value="1"/>
</dbReference>
<keyword evidence="3" id="KW-0963">Cytoplasm</keyword>
<dbReference type="SUPFAM" id="SSF50129">
    <property type="entry name" value="GroES-like"/>
    <property type="match status" value="1"/>
</dbReference>
<reference evidence="7 8" key="2">
    <citation type="journal article" date="2016" name="Genome Announc.">
        <title>Draft Genome Sequence of a Biocontrol Rhizobacterium, Chryseobacterium kwangjuense Strain KJ1R5, Isolated from Pepper (Capsicum annuum).</title>
        <authorList>
            <person name="Jeong J.J."/>
            <person name="Park H."/>
            <person name="Park B.H."/>
            <person name="Mannaa M."/>
            <person name="Sang M.K."/>
            <person name="Choi I.G."/>
            <person name="Kim K.D."/>
        </authorList>
    </citation>
    <scope>NUCLEOTIDE SEQUENCE [LARGE SCALE GENOMIC DNA]</scope>
    <source>
        <strain evidence="7 8">KJ1R5</strain>
    </source>
</reference>
<evidence type="ECO:0000256" key="1">
    <source>
        <dbReference type="ARBA" id="ARBA00004496"/>
    </source>
</evidence>
<evidence type="ECO:0000256" key="5">
    <source>
        <dbReference type="ARBA" id="ARBA00022884"/>
    </source>
</evidence>
<dbReference type="PANTHER" id="PTHR44154">
    <property type="entry name" value="QUINONE OXIDOREDUCTASE"/>
    <property type="match status" value="1"/>
</dbReference>
<evidence type="ECO:0000256" key="4">
    <source>
        <dbReference type="ARBA" id="ARBA00022857"/>
    </source>
</evidence>